<dbReference type="InterPro" id="IPR027413">
    <property type="entry name" value="GROEL-like_equatorial_sf"/>
</dbReference>
<dbReference type="EMBL" id="PKPP01013443">
    <property type="protein sequence ID" value="PWA40924.1"/>
    <property type="molecule type" value="Genomic_DNA"/>
</dbReference>
<evidence type="ECO:0008006" key="5">
    <source>
        <dbReference type="Google" id="ProtNLM"/>
    </source>
</evidence>
<dbReference type="OrthoDB" id="1935563at2759"/>
<keyword evidence="2" id="KW-0143">Chaperone</keyword>
<evidence type="ECO:0000313" key="3">
    <source>
        <dbReference type="EMBL" id="PWA40924.1"/>
    </source>
</evidence>
<gene>
    <name evidence="3" type="ORF">CTI12_AA558330</name>
</gene>
<dbReference type="GO" id="GO:0140662">
    <property type="term" value="F:ATP-dependent protein folding chaperone"/>
    <property type="evidence" value="ECO:0007669"/>
    <property type="project" value="InterPro"/>
</dbReference>
<reference evidence="3 4" key="1">
    <citation type="journal article" date="2018" name="Mol. Plant">
        <title>The genome of Artemisia annua provides insight into the evolution of Asteraceae family and artemisinin biosynthesis.</title>
        <authorList>
            <person name="Shen Q."/>
            <person name="Zhang L."/>
            <person name="Liao Z."/>
            <person name="Wang S."/>
            <person name="Yan T."/>
            <person name="Shi P."/>
            <person name="Liu M."/>
            <person name="Fu X."/>
            <person name="Pan Q."/>
            <person name="Wang Y."/>
            <person name="Lv Z."/>
            <person name="Lu X."/>
            <person name="Zhang F."/>
            <person name="Jiang W."/>
            <person name="Ma Y."/>
            <person name="Chen M."/>
            <person name="Hao X."/>
            <person name="Li L."/>
            <person name="Tang Y."/>
            <person name="Lv G."/>
            <person name="Zhou Y."/>
            <person name="Sun X."/>
            <person name="Brodelius P.E."/>
            <person name="Rose J.K.C."/>
            <person name="Tang K."/>
        </authorList>
    </citation>
    <scope>NUCLEOTIDE SEQUENCE [LARGE SCALE GENOMIC DNA]</scope>
    <source>
        <strain evidence="4">cv. Huhao1</strain>
        <tissue evidence="3">Leaf</tissue>
    </source>
</reference>
<dbReference type="InterPro" id="IPR001844">
    <property type="entry name" value="Cpn60/GroEL"/>
</dbReference>
<proteinExistence type="inferred from homology"/>
<dbReference type="Proteomes" id="UP000245207">
    <property type="component" value="Unassembled WGS sequence"/>
</dbReference>
<evidence type="ECO:0000256" key="1">
    <source>
        <dbReference type="ARBA" id="ARBA00006607"/>
    </source>
</evidence>
<protein>
    <recommendedName>
        <fullName evidence="5">RuBisCO large subunit-binding protein subunit beta, chloroplastic</fullName>
    </recommendedName>
</protein>
<accession>A0A2U1KW17</accession>
<dbReference type="GO" id="GO:0042026">
    <property type="term" value="P:protein refolding"/>
    <property type="evidence" value="ECO:0007669"/>
    <property type="project" value="InterPro"/>
</dbReference>
<dbReference type="STRING" id="35608.A0A2U1KW17"/>
<dbReference type="Pfam" id="PF00118">
    <property type="entry name" value="Cpn60_TCP1"/>
    <property type="match status" value="1"/>
</dbReference>
<organism evidence="3 4">
    <name type="scientific">Artemisia annua</name>
    <name type="common">Sweet wormwood</name>
    <dbReference type="NCBI Taxonomy" id="35608"/>
    <lineage>
        <taxon>Eukaryota</taxon>
        <taxon>Viridiplantae</taxon>
        <taxon>Streptophyta</taxon>
        <taxon>Embryophyta</taxon>
        <taxon>Tracheophyta</taxon>
        <taxon>Spermatophyta</taxon>
        <taxon>Magnoliopsida</taxon>
        <taxon>eudicotyledons</taxon>
        <taxon>Gunneridae</taxon>
        <taxon>Pentapetalae</taxon>
        <taxon>asterids</taxon>
        <taxon>campanulids</taxon>
        <taxon>Asterales</taxon>
        <taxon>Asteraceae</taxon>
        <taxon>Asteroideae</taxon>
        <taxon>Anthemideae</taxon>
        <taxon>Artemisiinae</taxon>
        <taxon>Artemisia</taxon>
    </lineage>
</organism>
<sequence length="161" mass="17193">MTDASTHIMAALEEGIVVGGGCTLLRLASKVDAINNAKKVGADKSYPLKLIATNACVIGSVVSKRVLANDNPKFGYNVATDKYEDLMPTGIIDPTKVVRCCLEHASSVAKTFLMSTCVVVEIKELEPAVAGSHSFTSGDKYLEEEPYVREADGAQLGENQR</sequence>
<dbReference type="GO" id="GO:0005524">
    <property type="term" value="F:ATP binding"/>
    <property type="evidence" value="ECO:0007669"/>
    <property type="project" value="InterPro"/>
</dbReference>
<evidence type="ECO:0000313" key="4">
    <source>
        <dbReference type="Proteomes" id="UP000245207"/>
    </source>
</evidence>
<keyword evidence="4" id="KW-1185">Reference proteome</keyword>
<dbReference type="Gene3D" id="1.10.560.10">
    <property type="entry name" value="GroEL-like equatorial domain"/>
    <property type="match status" value="1"/>
</dbReference>
<evidence type="ECO:0000256" key="2">
    <source>
        <dbReference type="ARBA" id="ARBA00023186"/>
    </source>
</evidence>
<comment type="caution">
    <text evidence="3">The sequence shown here is derived from an EMBL/GenBank/DDBJ whole genome shotgun (WGS) entry which is preliminary data.</text>
</comment>
<dbReference type="SUPFAM" id="SSF48592">
    <property type="entry name" value="GroEL equatorial domain-like"/>
    <property type="match status" value="1"/>
</dbReference>
<comment type="similarity">
    <text evidence="1">Belongs to the chaperonin (HSP60) family.</text>
</comment>
<dbReference type="PANTHER" id="PTHR45633">
    <property type="entry name" value="60 KDA HEAT SHOCK PROTEIN, MITOCHONDRIAL"/>
    <property type="match status" value="1"/>
</dbReference>
<name>A0A2U1KW17_ARTAN</name>
<dbReference type="InterPro" id="IPR002423">
    <property type="entry name" value="Cpn60/GroEL/TCP-1"/>
</dbReference>
<dbReference type="AlphaFoldDB" id="A0A2U1KW17"/>